<dbReference type="EMBL" id="JACMSC010000012">
    <property type="protein sequence ID" value="KAG6497633.1"/>
    <property type="molecule type" value="Genomic_DNA"/>
</dbReference>
<gene>
    <name evidence="1" type="ORF">ZIOFF_045537</name>
</gene>
<organism evidence="1 2">
    <name type="scientific">Zingiber officinale</name>
    <name type="common">Ginger</name>
    <name type="synonym">Amomum zingiber</name>
    <dbReference type="NCBI Taxonomy" id="94328"/>
    <lineage>
        <taxon>Eukaryota</taxon>
        <taxon>Viridiplantae</taxon>
        <taxon>Streptophyta</taxon>
        <taxon>Embryophyta</taxon>
        <taxon>Tracheophyta</taxon>
        <taxon>Spermatophyta</taxon>
        <taxon>Magnoliopsida</taxon>
        <taxon>Liliopsida</taxon>
        <taxon>Zingiberales</taxon>
        <taxon>Zingiberaceae</taxon>
        <taxon>Zingiber</taxon>
    </lineage>
</organism>
<protein>
    <submittedName>
        <fullName evidence="1">Uncharacterized protein</fullName>
    </submittedName>
</protein>
<name>A0A8J5KRW1_ZINOF</name>
<sequence length="142" mass="15344">MSIARSSTTTGKVDLEGCRSYRRWSSFASLLPSPLSSCFRPQKPPAFVPQRQTKTAAMPVTVISSLPLGVDDLADVARNKVLVAAADRSRWYHWATRQASHLGDRGKGIDFRAAVRSGGMSSTHSSVRSAVTVVATLLGLER</sequence>
<dbReference type="AlphaFoldDB" id="A0A8J5KRW1"/>
<comment type="caution">
    <text evidence="1">The sequence shown here is derived from an EMBL/GenBank/DDBJ whole genome shotgun (WGS) entry which is preliminary data.</text>
</comment>
<evidence type="ECO:0000313" key="2">
    <source>
        <dbReference type="Proteomes" id="UP000734854"/>
    </source>
</evidence>
<evidence type="ECO:0000313" key="1">
    <source>
        <dbReference type="EMBL" id="KAG6497633.1"/>
    </source>
</evidence>
<accession>A0A8J5KRW1</accession>
<keyword evidence="2" id="KW-1185">Reference proteome</keyword>
<dbReference type="Proteomes" id="UP000734854">
    <property type="component" value="Unassembled WGS sequence"/>
</dbReference>
<reference evidence="1 2" key="1">
    <citation type="submission" date="2020-08" db="EMBL/GenBank/DDBJ databases">
        <title>Plant Genome Project.</title>
        <authorList>
            <person name="Zhang R.-G."/>
        </authorList>
    </citation>
    <scope>NUCLEOTIDE SEQUENCE [LARGE SCALE GENOMIC DNA]</scope>
    <source>
        <tissue evidence="1">Rhizome</tissue>
    </source>
</reference>
<proteinExistence type="predicted"/>